<dbReference type="Pfam" id="PF25879">
    <property type="entry name" value="WHD_LYAR"/>
    <property type="match status" value="1"/>
</dbReference>
<feature type="region of interest" description="Disordered" evidence="21">
    <location>
        <begin position="55"/>
        <end position="87"/>
    </location>
</feature>
<evidence type="ECO:0000256" key="11">
    <source>
        <dbReference type="ARBA" id="ARBA00022833"/>
    </source>
</evidence>
<feature type="compositionally biased region" description="Basic and acidic residues" evidence="21">
    <location>
        <begin position="189"/>
        <end position="203"/>
    </location>
</feature>
<proteinExistence type="predicted"/>
<dbReference type="InterPro" id="IPR050844">
    <property type="entry name" value="Coatomer_complex_subunit"/>
</dbReference>
<keyword evidence="14" id="KW-0333">Golgi apparatus</keyword>
<dbReference type="InterPro" id="IPR019775">
    <property type="entry name" value="WD40_repeat_CS"/>
</dbReference>
<evidence type="ECO:0000256" key="6">
    <source>
        <dbReference type="ARBA" id="ARBA00022490"/>
    </source>
</evidence>
<dbReference type="PROSITE" id="PS00678">
    <property type="entry name" value="WD_REPEATS_1"/>
    <property type="match status" value="1"/>
</dbReference>
<dbReference type="GO" id="GO:0003676">
    <property type="term" value="F:nucleic acid binding"/>
    <property type="evidence" value="ECO:0007669"/>
    <property type="project" value="InterPro"/>
</dbReference>
<dbReference type="SUPFAM" id="SSF82171">
    <property type="entry name" value="DPP6 N-terminal domain-like"/>
    <property type="match status" value="1"/>
</dbReference>
<dbReference type="GO" id="GO:0008270">
    <property type="term" value="F:zinc ion binding"/>
    <property type="evidence" value="ECO:0007669"/>
    <property type="project" value="UniProtKB-KW"/>
</dbReference>
<reference evidence="23" key="1">
    <citation type="journal article" date="2019" name="Sci. Rep.">
        <title>Draft genome of Tanacetum cinerariifolium, the natural source of mosquito coil.</title>
        <authorList>
            <person name="Yamashiro T."/>
            <person name="Shiraishi A."/>
            <person name="Satake H."/>
            <person name="Nakayama K."/>
        </authorList>
    </citation>
    <scope>NUCLEOTIDE SEQUENCE</scope>
</reference>
<keyword evidence="16" id="KW-0539">Nucleus</keyword>
<dbReference type="FunFam" id="3.30.1490.490:FF:000001">
    <property type="entry name" value="cell growth-regulating nucleolar protein-like"/>
    <property type="match status" value="1"/>
</dbReference>
<dbReference type="GO" id="GO:0006890">
    <property type="term" value="P:retrograde vesicle-mediated transport, Golgi to endoplasmic reticulum"/>
    <property type="evidence" value="ECO:0007669"/>
    <property type="project" value="TreeGrafter"/>
</dbReference>
<comment type="subunit">
    <text evidence="4">Oligomeric complex that consists of at least the alpha, beta, beta', gamma, delta, epsilon and zeta subunits.</text>
</comment>
<evidence type="ECO:0000256" key="3">
    <source>
        <dbReference type="ARBA" id="ARBA00004347"/>
    </source>
</evidence>
<dbReference type="Gene3D" id="3.30.1490.490">
    <property type="match status" value="1"/>
</dbReference>
<dbReference type="SUPFAM" id="SSF50978">
    <property type="entry name" value="WD40 repeat-like"/>
    <property type="match status" value="1"/>
</dbReference>
<dbReference type="InterPro" id="IPR036322">
    <property type="entry name" value="WD40_repeat_dom_sf"/>
</dbReference>
<name>A0A699GX30_TANCI</name>
<dbReference type="InterPro" id="IPR015943">
    <property type="entry name" value="WD40/YVTN_repeat-like_dom_sf"/>
</dbReference>
<feature type="domain" description="U1-type" evidence="22">
    <location>
        <begin position="92"/>
        <end position="126"/>
    </location>
</feature>
<keyword evidence="13" id="KW-0653">Protein transport</keyword>
<feature type="repeat" description="WD" evidence="19">
    <location>
        <begin position="296"/>
        <end position="337"/>
    </location>
</feature>
<keyword evidence="5" id="KW-0813">Transport</keyword>
<dbReference type="Pfam" id="PF08790">
    <property type="entry name" value="zf-LYAR"/>
    <property type="match status" value="1"/>
</dbReference>
<evidence type="ECO:0000256" key="7">
    <source>
        <dbReference type="ARBA" id="ARBA00022574"/>
    </source>
</evidence>
<evidence type="ECO:0000256" key="2">
    <source>
        <dbReference type="ARBA" id="ARBA00004255"/>
    </source>
</evidence>
<dbReference type="GO" id="GO:0005634">
    <property type="term" value="C:nucleus"/>
    <property type="evidence" value="ECO:0007669"/>
    <property type="project" value="UniProtKB-SubCell"/>
</dbReference>
<feature type="repeat" description="WD" evidence="19">
    <location>
        <begin position="338"/>
        <end position="371"/>
    </location>
</feature>
<evidence type="ECO:0000256" key="19">
    <source>
        <dbReference type="PROSITE-ProRule" id="PRU00221"/>
    </source>
</evidence>
<feature type="compositionally biased region" description="Polar residues" evidence="21">
    <location>
        <begin position="64"/>
        <end position="77"/>
    </location>
</feature>
<dbReference type="Pfam" id="PF00400">
    <property type="entry name" value="WD40"/>
    <property type="match status" value="4"/>
</dbReference>
<dbReference type="Pfam" id="PF23953">
    <property type="entry name" value="TPR_COPA_B"/>
    <property type="match status" value="1"/>
</dbReference>
<dbReference type="SUPFAM" id="SSF57667">
    <property type="entry name" value="beta-beta-alpha zinc fingers"/>
    <property type="match status" value="3"/>
</dbReference>
<dbReference type="PANTHER" id="PTHR19876:SF38">
    <property type="entry name" value="COATOMER SUBUNIT ALPHA"/>
    <property type="match status" value="1"/>
</dbReference>
<feature type="compositionally biased region" description="Polar residues" evidence="21">
    <location>
        <begin position="176"/>
        <end position="188"/>
    </location>
</feature>
<dbReference type="InterPro" id="IPR058719">
    <property type="entry name" value="WHD_LYAR"/>
</dbReference>
<gene>
    <name evidence="23" type="ORF">Tci_228026</name>
</gene>
<sequence length="1292" mass="144698">MVWFQCEDCGDNLKKPKLPNHFRSCSATRLSCIDCGQMFGQQSVQSHTQCISETEKYGPKGLNKPSNGTPGKPNSASKPKPEVDINVGLSQRPPWFCSLCNTSATSQQTLLSHADGKKHRAKARAFHASNQPPKEAEEPTPNTEVKSENIQTIDLPKSGDVKESDTSESKKRKLETNVNNGEVIQNENAKSEKTKKVKGNKKDGEKEIKWKKIITAALKSADGTLKMRKLQKEVLKTVRESGSTLDEDQLVSTFEHKVNSSSKFSVNGKHVQLVAKRDDFKIKVWNYKLHHCLFNLLGHMDYIRTVQFHHENPWIVSASDDFTIRIWNWQSRTCISVLTGHNHYVMSATFHPKEDLVVSASLDQTVRVWDIGGAVVKYVLEGHDRGVDSASFHPTLPLIVSGSDDRQVKIWRMNDTTAWEVDTLRGHKNNVSCVLFHSRQSIIVSNSEDKSIRVWDATKRTCLHTFRREHDRFWILACHPEMNLLAAGHDSGMIVFKSERERPAFSVSDDSLYFVKDRFLRLFEYSSQKDTQIIPIRSTGPRTISYSPTDNAILIFSDVDGGSYELYIIPKDGFGRGDTVQESKLGVGASAVFVARNRFAVLEKSTNEVLVKNLNNEIVKKSALPVATDAIFYAGTGNLLCTAEDRVFIFDLQQRLVLEYLQTSLVRYVVWSNDTESVALLSKHSVIIADKKLVHRCTLHETIRVKSGSWDDNGVFIYTTLTHIKYCLPNGESGIVRTLDVPVYITKVFGNTQKGFPEVALHFVKDERTRFNLALESGNIQIAVASAKEIDEKDHWYRLGVEALRQGNAGIVEYAYQRTKNFDRLSFLYLITGNLDNLSKMMKIAEVKNDVMGQFHNALYLGDVQEQVKILVSAGHVPLAYATAKTHGLNDVAEDLAEKLEGNVPCLSSRRSASLLMPPTPVLCGGDWPLLRVMKGIFEGGLDNAGKGANEDYDDAVDADWGDDLDIVDDEEAPEENDEGGWDLEDLELPSEAETPSVLVAPTARMAVSQIRVQNSSFAAEHEAAGNFDTAMQLLRHQLGIRNFTPLRSLFIDLHMGKKLEAGKEATTTGKFTKALRLFLGILHTIPLIVVESIKEVDKVKEMIIIVKEYVLGCLMELKRRELKDNPVRQQELAAYFTHCNLELPHLRLALMNAMTVCYNAGNLITASNFATRLLETNPTGTTAENHMKKARAVMQAAEKNMTDKTQLNYDFRNPFVVCGATYVPIYWGQRGVVCPYCTAHFVLSQEGQLCAVCKPNSASKPKQEVDINVGLSERPPWFCSLCNISATRQQT</sequence>
<feature type="repeat" description="WD" evidence="19">
    <location>
        <begin position="424"/>
        <end position="465"/>
    </location>
</feature>
<dbReference type="SMART" id="SM00451">
    <property type="entry name" value="ZnF_U1"/>
    <property type="match status" value="1"/>
</dbReference>
<evidence type="ECO:0000256" key="17">
    <source>
        <dbReference type="ARBA" id="ARBA00023329"/>
    </source>
</evidence>
<comment type="subcellular location">
    <subcellularLocation>
        <location evidence="3">Cytoplasmic vesicle</location>
        <location evidence="3">COPI-coated vesicle membrane</location>
        <topology evidence="3">Peripheral membrane protein</topology>
        <orientation evidence="3">Cytoplasmic side</orientation>
    </subcellularLocation>
    <subcellularLocation>
        <location evidence="2">Golgi apparatus membrane</location>
        <topology evidence="2">Peripheral membrane protein</topology>
        <orientation evidence="2">Cytoplasmic side</orientation>
    </subcellularLocation>
    <subcellularLocation>
        <location evidence="1">Nucleus</location>
    </subcellularLocation>
</comment>
<evidence type="ECO:0000256" key="12">
    <source>
        <dbReference type="ARBA" id="ARBA00022892"/>
    </source>
</evidence>
<evidence type="ECO:0000313" key="23">
    <source>
        <dbReference type="EMBL" id="GEW56050.1"/>
    </source>
</evidence>
<dbReference type="Gene3D" id="3.30.160.60">
    <property type="entry name" value="Classic Zinc Finger"/>
    <property type="match status" value="1"/>
</dbReference>
<comment type="function">
    <text evidence="18">The coatomer is a cytosolic protein complex that binds to dilysine motifs and reversibly associates with Golgi non-clathrin-coated vesicles, which further mediate biosynthetic protein transport from the ER, via the Golgi up to the trans Golgi network. Coatomer complex is required for budding from Golgi membranes, and is essential for the retrograde Golgi-to-ER transport of dilysine-tagged proteins.</text>
</comment>
<feature type="region of interest" description="Disordered" evidence="21">
    <location>
        <begin position="111"/>
        <end position="203"/>
    </location>
</feature>
<dbReference type="InterPro" id="IPR001680">
    <property type="entry name" value="WD40_rpt"/>
</dbReference>
<dbReference type="InterPro" id="IPR013087">
    <property type="entry name" value="Znf_C2H2_type"/>
</dbReference>
<organism evidence="23">
    <name type="scientific">Tanacetum cinerariifolium</name>
    <name type="common">Dalmatian daisy</name>
    <name type="synonym">Chrysanthemum cinerariifolium</name>
    <dbReference type="NCBI Taxonomy" id="118510"/>
    <lineage>
        <taxon>Eukaryota</taxon>
        <taxon>Viridiplantae</taxon>
        <taxon>Streptophyta</taxon>
        <taxon>Embryophyta</taxon>
        <taxon>Tracheophyta</taxon>
        <taxon>Spermatophyta</taxon>
        <taxon>Magnoliopsida</taxon>
        <taxon>eudicotyledons</taxon>
        <taxon>Gunneridae</taxon>
        <taxon>Pentapetalae</taxon>
        <taxon>asterids</taxon>
        <taxon>campanulids</taxon>
        <taxon>Asterales</taxon>
        <taxon>Asteraceae</taxon>
        <taxon>Asteroideae</taxon>
        <taxon>Anthemideae</taxon>
        <taxon>Anthemidinae</taxon>
        <taxon>Tanacetum</taxon>
    </lineage>
</organism>
<dbReference type="InterPro" id="IPR010714">
    <property type="entry name" value="Coatomer_asu_C"/>
</dbReference>
<evidence type="ECO:0000256" key="10">
    <source>
        <dbReference type="ARBA" id="ARBA00022771"/>
    </source>
</evidence>
<dbReference type="InterPro" id="IPR014898">
    <property type="entry name" value="Znf_C2H2_LYAR"/>
</dbReference>
<dbReference type="Gene3D" id="2.130.10.10">
    <property type="entry name" value="YVTN repeat-like/Quinoprotein amine dehydrogenase"/>
    <property type="match status" value="1"/>
</dbReference>
<dbReference type="PRINTS" id="PR00320">
    <property type="entry name" value="GPROTEINBRPT"/>
</dbReference>
<evidence type="ECO:0000256" key="16">
    <source>
        <dbReference type="ARBA" id="ARBA00023242"/>
    </source>
</evidence>
<evidence type="ECO:0000256" key="13">
    <source>
        <dbReference type="ARBA" id="ARBA00022927"/>
    </source>
</evidence>
<dbReference type="PROSITE" id="PS50082">
    <property type="entry name" value="WD_REPEATS_2"/>
    <property type="match status" value="4"/>
</dbReference>
<feature type="compositionally biased region" description="Basic and acidic residues" evidence="21">
    <location>
        <begin position="157"/>
        <end position="169"/>
    </location>
</feature>
<comment type="caution">
    <text evidence="23">The sequence shown here is derived from an EMBL/GenBank/DDBJ whole genome shotgun (WGS) entry which is preliminary data.</text>
</comment>
<evidence type="ECO:0000256" key="21">
    <source>
        <dbReference type="SAM" id="MobiDB-lite"/>
    </source>
</evidence>
<feature type="repeat" description="WD" evidence="19">
    <location>
        <begin position="380"/>
        <end position="421"/>
    </location>
</feature>
<dbReference type="Pfam" id="PF04053">
    <property type="entry name" value="B-prop_COPA_B_2nd"/>
    <property type="match status" value="1"/>
</dbReference>
<dbReference type="CDD" id="cd00200">
    <property type="entry name" value="WD40"/>
    <property type="match status" value="1"/>
</dbReference>
<evidence type="ECO:0000256" key="8">
    <source>
        <dbReference type="ARBA" id="ARBA00022723"/>
    </source>
</evidence>
<dbReference type="GO" id="GO:0030126">
    <property type="term" value="C:COPI vesicle coat"/>
    <property type="evidence" value="ECO:0007669"/>
    <property type="project" value="InterPro"/>
</dbReference>
<evidence type="ECO:0000256" key="15">
    <source>
        <dbReference type="ARBA" id="ARBA00023136"/>
    </source>
</evidence>
<dbReference type="GO" id="GO:0000139">
    <property type="term" value="C:Golgi membrane"/>
    <property type="evidence" value="ECO:0007669"/>
    <property type="project" value="UniProtKB-SubCell"/>
</dbReference>
<accession>A0A699GX30</accession>
<evidence type="ECO:0000256" key="5">
    <source>
        <dbReference type="ARBA" id="ARBA00022448"/>
    </source>
</evidence>
<dbReference type="Gene3D" id="1.25.40.470">
    <property type="match status" value="1"/>
</dbReference>
<evidence type="ECO:0000256" key="14">
    <source>
        <dbReference type="ARBA" id="ARBA00023034"/>
    </source>
</evidence>
<dbReference type="InterPro" id="IPR056176">
    <property type="entry name" value="TPR_COPA_B"/>
</dbReference>
<dbReference type="GO" id="GO:0006886">
    <property type="term" value="P:intracellular protein transport"/>
    <property type="evidence" value="ECO:0007669"/>
    <property type="project" value="InterPro"/>
</dbReference>
<dbReference type="InterPro" id="IPR006692">
    <property type="entry name" value="Beta-prop_COPA/B_2nd"/>
</dbReference>
<feature type="compositionally biased region" description="Polar residues" evidence="21">
    <location>
        <begin position="140"/>
        <end position="152"/>
    </location>
</feature>
<dbReference type="InterPro" id="IPR020472">
    <property type="entry name" value="WD40_PAC1"/>
</dbReference>
<keyword evidence="17" id="KW-0968">Cytoplasmic vesicle</keyword>
<keyword evidence="8" id="KW-0479">Metal-binding</keyword>
<dbReference type="Pfam" id="PF12874">
    <property type="entry name" value="zf-met"/>
    <property type="match status" value="1"/>
</dbReference>
<evidence type="ECO:0000259" key="22">
    <source>
        <dbReference type="SMART" id="SM00451"/>
    </source>
</evidence>
<keyword evidence="11" id="KW-0862">Zinc</keyword>
<dbReference type="FunFam" id="1.25.40.470:FF:000002">
    <property type="entry name" value="Coatomer subunit alpha"/>
    <property type="match status" value="1"/>
</dbReference>
<dbReference type="PROSITE" id="PS51804">
    <property type="entry name" value="ZF_C2HC_LYAR"/>
    <property type="match status" value="2"/>
</dbReference>
<protein>
    <submittedName>
        <fullName evidence="23">Coatomer subunit alpha-1-like</fullName>
    </submittedName>
</protein>
<keyword evidence="6" id="KW-0963">Cytoplasm</keyword>
<keyword evidence="15" id="KW-0472">Membrane</keyword>
<evidence type="ECO:0000256" key="4">
    <source>
        <dbReference type="ARBA" id="ARBA00011775"/>
    </source>
</evidence>
<dbReference type="PROSITE" id="PS50294">
    <property type="entry name" value="WD_REPEATS_REGION"/>
    <property type="match status" value="4"/>
</dbReference>
<dbReference type="EMBL" id="BKCJ010063616">
    <property type="protein sequence ID" value="GEW56050.1"/>
    <property type="molecule type" value="Genomic_DNA"/>
</dbReference>
<evidence type="ECO:0000256" key="9">
    <source>
        <dbReference type="ARBA" id="ARBA00022737"/>
    </source>
</evidence>
<dbReference type="PANTHER" id="PTHR19876">
    <property type="entry name" value="COATOMER"/>
    <property type="match status" value="1"/>
</dbReference>
<dbReference type="InterPro" id="IPR003604">
    <property type="entry name" value="Matrin/U1-like-C_Znf_C2H2"/>
</dbReference>
<dbReference type="GO" id="GO:0005198">
    <property type="term" value="F:structural molecule activity"/>
    <property type="evidence" value="ECO:0007669"/>
    <property type="project" value="InterPro"/>
</dbReference>
<keyword evidence="12" id="KW-0931">ER-Golgi transport</keyword>
<feature type="compositionally biased region" description="Basic residues" evidence="21">
    <location>
        <begin position="116"/>
        <end position="125"/>
    </location>
</feature>
<dbReference type="InterPro" id="IPR047312">
    <property type="entry name" value="Coatomer_alpha_WD-assoc_reg"/>
</dbReference>
<dbReference type="GO" id="GO:0006888">
    <property type="term" value="P:endoplasmic reticulum to Golgi vesicle-mediated transport"/>
    <property type="evidence" value="ECO:0007669"/>
    <property type="project" value="InterPro"/>
</dbReference>
<dbReference type="Pfam" id="PF06957">
    <property type="entry name" value="COPI_C"/>
    <property type="match status" value="1"/>
</dbReference>
<dbReference type="SMART" id="SM00320">
    <property type="entry name" value="WD40"/>
    <property type="match status" value="5"/>
</dbReference>
<dbReference type="GO" id="GO:0006891">
    <property type="term" value="P:intra-Golgi vesicle-mediated transport"/>
    <property type="evidence" value="ECO:0007669"/>
    <property type="project" value="TreeGrafter"/>
</dbReference>
<dbReference type="CDD" id="cd22948">
    <property type="entry name" value="Coatomer_WDAD_alpha"/>
    <property type="match status" value="1"/>
</dbReference>
<evidence type="ECO:0000256" key="1">
    <source>
        <dbReference type="ARBA" id="ARBA00004123"/>
    </source>
</evidence>
<keyword evidence="9" id="KW-0677">Repeat</keyword>
<dbReference type="InterPro" id="IPR036236">
    <property type="entry name" value="Znf_C2H2_sf"/>
</dbReference>
<evidence type="ECO:0000256" key="18">
    <source>
        <dbReference type="ARBA" id="ARBA00025536"/>
    </source>
</evidence>
<keyword evidence="10 20" id="KW-0863">Zinc-finger</keyword>
<evidence type="ECO:0000256" key="20">
    <source>
        <dbReference type="PROSITE-ProRule" id="PRU01145"/>
    </source>
</evidence>
<dbReference type="FunFam" id="3.30.160.60:FF:001583">
    <property type="entry name" value="UBP1-associated proteins 1C"/>
    <property type="match status" value="1"/>
</dbReference>
<keyword evidence="7 19" id="KW-0853">WD repeat</keyword>